<accession>A0A2P7YTS1</accession>
<keyword evidence="11" id="KW-1185">Reference proteome</keyword>
<evidence type="ECO:0000256" key="3">
    <source>
        <dbReference type="ARBA" id="ARBA00021438"/>
    </source>
</evidence>
<evidence type="ECO:0000256" key="5">
    <source>
        <dbReference type="ARBA" id="ARBA00022552"/>
    </source>
</evidence>
<dbReference type="AlphaFoldDB" id="A0A2P7YTS1"/>
<evidence type="ECO:0000256" key="4">
    <source>
        <dbReference type="ARBA" id="ARBA00022517"/>
    </source>
</evidence>
<keyword evidence="4" id="KW-0690">Ribosome biogenesis</keyword>
<reference evidence="10 11" key="1">
    <citation type="submission" date="2018-03" db="EMBL/GenBank/DDBJ databases">
        <title>Candida pseudohaemulonii genome assembly and annotation.</title>
        <authorList>
            <person name="Munoz J.F."/>
            <person name="Gade L.G."/>
            <person name="Chow N.A."/>
            <person name="Litvintseva A.P."/>
            <person name="Loparev V.N."/>
            <person name="Cuomo C.A."/>
        </authorList>
    </citation>
    <scope>NUCLEOTIDE SEQUENCE [LARGE SCALE GENOMIC DNA]</scope>
    <source>
        <strain evidence="10 11">B12108</strain>
    </source>
</reference>
<comment type="caution">
    <text evidence="10">The sequence shown here is derived from an EMBL/GenBank/DDBJ whole genome shotgun (WGS) entry which is preliminary data.</text>
</comment>
<evidence type="ECO:0000256" key="6">
    <source>
        <dbReference type="ARBA" id="ARBA00022553"/>
    </source>
</evidence>
<keyword evidence="6" id="KW-0597">Phosphoprotein</keyword>
<evidence type="ECO:0000256" key="7">
    <source>
        <dbReference type="ARBA" id="ARBA00022884"/>
    </source>
</evidence>
<gene>
    <name evidence="10" type="ORF">C7M61_001952</name>
</gene>
<feature type="region of interest" description="Disordered" evidence="9">
    <location>
        <begin position="346"/>
        <end position="574"/>
    </location>
</feature>
<keyword evidence="7" id="KW-0694">RNA-binding</keyword>
<keyword evidence="5" id="KW-0698">rRNA processing</keyword>
<dbReference type="GO" id="GO:0000493">
    <property type="term" value="P:box H/ACA snoRNP assembly"/>
    <property type="evidence" value="ECO:0007669"/>
    <property type="project" value="InterPro"/>
</dbReference>
<dbReference type="InterPro" id="IPR040309">
    <property type="entry name" value="Naf1"/>
</dbReference>
<evidence type="ECO:0000256" key="1">
    <source>
        <dbReference type="ARBA" id="ARBA00004123"/>
    </source>
</evidence>
<evidence type="ECO:0000313" key="10">
    <source>
        <dbReference type="EMBL" id="PSK39342.1"/>
    </source>
</evidence>
<dbReference type="InterPro" id="IPR009000">
    <property type="entry name" value="Transl_B-barrel_sf"/>
</dbReference>
<dbReference type="PANTHER" id="PTHR31633:SF1">
    <property type="entry name" value="H_ACA RIBONUCLEOPROTEIN COMPLEX NON-CORE SUBUNIT NAF1"/>
    <property type="match status" value="1"/>
</dbReference>
<dbReference type="PANTHER" id="PTHR31633">
    <property type="entry name" value="H/ACA RIBONUCLEOPROTEIN COMPLEX NON-CORE SUBUNIT NAF1"/>
    <property type="match status" value="1"/>
</dbReference>
<dbReference type="SUPFAM" id="SSF50447">
    <property type="entry name" value="Translation proteins"/>
    <property type="match status" value="1"/>
</dbReference>
<evidence type="ECO:0000256" key="2">
    <source>
        <dbReference type="ARBA" id="ARBA00009801"/>
    </source>
</evidence>
<dbReference type="GO" id="GO:0001522">
    <property type="term" value="P:pseudouridine synthesis"/>
    <property type="evidence" value="ECO:0007669"/>
    <property type="project" value="InterPro"/>
</dbReference>
<dbReference type="Gene3D" id="2.40.10.230">
    <property type="entry name" value="Probable tRNA pseudouridine synthase domain"/>
    <property type="match status" value="1"/>
</dbReference>
<dbReference type="RefSeq" id="XP_024714479.1">
    <property type="nucleotide sequence ID" value="XM_024857343.1"/>
</dbReference>
<dbReference type="GO" id="GO:0006364">
    <property type="term" value="P:rRNA processing"/>
    <property type="evidence" value="ECO:0007669"/>
    <property type="project" value="UniProtKB-KW"/>
</dbReference>
<name>A0A2P7YTS1_9ASCO</name>
<dbReference type="InterPro" id="IPR038664">
    <property type="entry name" value="Gar1/Naf1_Cbf5-bd_sf"/>
</dbReference>
<dbReference type="EMBL" id="PYFQ01000003">
    <property type="protein sequence ID" value="PSK39342.1"/>
    <property type="molecule type" value="Genomic_DNA"/>
</dbReference>
<feature type="compositionally biased region" description="Basic and acidic residues" evidence="9">
    <location>
        <begin position="126"/>
        <end position="166"/>
    </location>
</feature>
<feature type="compositionally biased region" description="Acidic residues" evidence="9">
    <location>
        <begin position="352"/>
        <end position="366"/>
    </location>
</feature>
<evidence type="ECO:0000256" key="9">
    <source>
        <dbReference type="SAM" id="MobiDB-lite"/>
    </source>
</evidence>
<dbReference type="GO" id="GO:0003723">
    <property type="term" value="F:RNA binding"/>
    <property type="evidence" value="ECO:0007669"/>
    <property type="project" value="UniProtKB-KW"/>
</dbReference>
<dbReference type="GO" id="GO:0005732">
    <property type="term" value="C:sno(s)RNA-containing ribonucleoprotein complex"/>
    <property type="evidence" value="ECO:0007669"/>
    <property type="project" value="InterPro"/>
</dbReference>
<protein>
    <recommendedName>
        <fullName evidence="3">H/ACA ribonucleoprotein complex non-core subunit NAF1</fullName>
    </recommendedName>
</protein>
<comment type="similarity">
    <text evidence="2">Belongs to the NAF1 family.</text>
</comment>
<organism evidence="10 11">
    <name type="scientific">Candidozyma pseudohaemuli</name>
    <dbReference type="NCBI Taxonomy" id="418784"/>
    <lineage>
        <taxon>Eukaryota</taxon>
        <taxon>Fungi</taxon>
        <taxon>Dikarya</taxon>
        <taxon>Ascomycota</taxon>
        <taxon>Saccharomycotina</taxon>
        <taxon>Pichiomycetes</taxon>
        <taxon>Metschnikowiaceae</taxon>
        <taxon>Candidozyma</taxon>
    </lineage>
</organism>
<feature type="compositionally biased region" description="Polar residues" evidence="9">
    <location>
        <begin position="389"/>
        <end position="412"/>
    </location>
</feature>
<comment type="subcellular location">
    <subcellularLocation>
        <location evidence="1">Nucleus</location>
    </subcellularLocation>
</comment>
<feature type="compositionally biased region" description="Basic and acidic residues" evidence="9">
    <location>
        <begin position="89"/>
        <end position="114"/>
    </location>
</feature>
<dbReference type="OrthoDB" id="21550at2759"/>
<keyword evidence="8" id="KW-0539">Nucleus</keyword>
<evidence type="ECO:0000313" key="11">
    <source>
        <dbReference type="Proteomes" id="UP000241107"/>
    </source>
</evidence>
<feature type="compositionally biased region" description="Low complexity" evidence="9">
    <location>
        <begin position="428"/>
        <end position="444"/>
    </location>
</feature>
<dbReference type="GeneID" id="36565342"/>
<evidence type="ECO:0000256" key="8">
    <source>
        <dbReference type="ARBA" id="ARBA00023242"/>
    </source>
</evidence>
<sequence>MSVESEVDHTNHTEMKKENNISVDSQTIPNVESKLDGDVQGTTKTEVNEPEVESGAATAEANEESNPSPEAMNGVDSSPQEAEVQAMDTKAEEVNEATEEVKEELPKEQEHNDDTTAGQTENGDTEAVKVEEPQTETSKSDDGEVDHEKKVQEFMKNDEEIKHFSDDEISIEGSSSDSDSDLSSESSSSSDSSDSELDAEEDNQQVDDLDDEEEASGGPIVSKNEMDEKAFSLPEDYKVPENAPLEFVGNLTSLVEKNAIVKANISGEFRVLKDQSVLCFEDRLVLGPLFETFGKLQAPHYRVKFNTDEEFNALKERKGEKVFYVVPESQFIYTDAIKKLKGTDASNCHDEELPEEEQEFSDDEQELAAKQRKKKKKKAKDSKDGPQPKKQNTNPEPNKFTSYGFAPSQTSYAGLPRVPPRNNQYNRQTPPVQQPPIQAQQLSPAYGSPNPYGVPISHQQQYAPNPYQGYQQQGMMPQVPQYQQPQTPYGYGQPYWPQGQPQVHPQMYPQPTYQQPQQPPPNYQIQQQQIPQTQQQPAPQQANALYQLHALVANQLNQQDQNPHTQHPPQGPPQ</sequence>
<feature type="compositionally biased region" description="Basic residues" evidence="9">
    <location>
        <begin position="370"/>
        <end position="380"/>
    </location>
</feature>
<dbReference type="Pfam" id="PF04410">
    <property type="entry name" value="Gar1"/>
    <property type="match status" value="1"/>
</dbReference>
<dbReference type="STRING" id="418784.A0A2P7YTS1"/>
<dbReference type="InterPro" id="IPR007504">
    <property type="entry name" value="H/ACA_rnp_Gar1/Naf1"/>
</dbReference>
<dbReference type="VEuPathDB" id="FungiDB:C7M61_001952"/>
<feature type="compositionally biased region" description="Acidic residues" evidence="9">
    <location>
        <begin position="193"/>
        <end position="215"/>
    </location>
</feature>
<feature type="compositionally biased region" description="Low complexity" evidence="9">
    <location>
        <begin position="523"/>
        <end position="543"/>
    </location>
</feature>
<feature type="compositionally biased region" description="Low complexity" evidence="9">
    <location>
        <begin position="459"/>
        <end position="502"/>
    </location>
</feature>
<dbReference type="Proteomes" id="UP000241107">
    <property type="component" value="Unassembled WGS sequence"/>
</dbReference>
<feature type="compositionally biased region" description="Basic and acidic residues" evidence="9">
    <location>
        <begin position="1"/>
        <end position="19"/>
    </location>
</feature>
<dbReference type="GO" id="GO:0005634">
    <property type="term" value="C:nucleus"/>
    <property type="evidence" value="ECO:0007669"/>
    <property type="project" value="UniProtKB-SubCell"/>
</dbReference>
<feature type="compositionally biased region" description="Low complexity" evidence="9">
    <location>
        <begin position="171"/>
        <end position="192"/>
    </location>
</feature>
<feature type="region of interest" description="Disordered" evidence="9">
    <location>
        <begin position="1"/>
        <end position="227"/>
    </location>
</feature>
<proteinExistence type="inferred from homology"/>
<feature type="compositionally biased region" description="Polar residues" evidence="9">
    <location>
        <begin position="20"/>
        <end position="30"/>
    </location>
</feature>